<keyword evidence="1" id="KW-0812">Transmembrane</keyword>
<dbReference type="PANTHER" id="PTHR23028:SF53">
    <property type="entry name" value="ACYL_TRANSF_3 DOMAIN-CONTAINING PROTEIN"/>
    <property type="match status" value="1"/>
</dbReference>
<keyword evidence="1" id="KW-1133">Transmembrane helix</keyword>
<evidence type="ECO:0000256" key="1">
    <source>
        <dbReference type="SAM" id="Phobius"/>
    </source>
</evidence>
<dbReference type="Pfam" id="PF00078">
    <property type="entry name" value="RVT_1"/>
    <property type="match status" value="1"/>
</dbReference>
<feature type="domain" description="Reverse transcriptase" evidence="2">
    <location>
        <begin position="626"/>
        <end position="844"/>
    </location>
</feature>
<dbReference type="PROSITE" id="PS50878">
    <property type="entry name" value="RT_POL"/>
    <property type="match status" value="1"/>
</dbReference>
<feature type="transmembrane region" description="Helical" evidence="1">
    <location>
        <begin position="1231"/>
        <end position="1249"/>
    </location>
</feature>
<comment type="caution">
    <text evidence="3">The sequence shown here is derived from an EMBL/GenBank/DDBJ whole genome shotgun (WGS) entry which is preliminary data.</text>
</comment>
<accession>A0ABR1CHA5</accession>
<dbReference type="InterPro" id="IPR002656">
    <property type="entry name" value="Acyl_transf_3_dom"/>
</dbReference>
<dbReference type="InterPro" id="IPR036691">
    <property type="entry name" value="Endo/exonu/phosph_ase_sf"/>
</dbReference>
<dbReference type="SUPFAM" id="SSF56672">
    <property type="entry name" value="DNA/RNA polymerases"/>
    <property type="match status" value="1"/>
</dbReference>
<dbReference type="InterPro" id="IPR043968">
    <property type="entry name" value="SGNH"/>
</dbReference>
<keyword evidence="1" id="KW-0472">Membrane</keyword>
<dbReference type="InterPro" id="IPR000477">
    <property type="entry name" value="RT_dom"/>
</dbReference>
<dbReference type="InterPro" id="IPR050879">
    <property type="entry name" value="Acyltransferase_3"/>
</dbReference>
<dbReference type="SUPFAM" id="SSF56219">
    <property type="entry name" value="DNase I-like"/>
    <property type="match status" value="1"/>
</dbReference>
<dbReference type="Pfam" id="PF19040">
    <property type="entry name" value="SGNH"/>
    <property type="match status" value="1"/>
</dbReference>
<dbReference type="Gene3D" id="3.60.10.10">
    <property type="entry name" value="Endonuclease/exonuclease/phosphatase"/>
    <property type="match status" value="1"/>
</dbReference>
<keyword evidence="4" id="KW-1185">Reference proteome</keyword>
<organism evidence="3 4">
    <name type="scientific">Necator americanus</name>
    <name type="common">Human hookworm</name>
    <dbReference type="NCBI Taxonomy" id="51031"/>
    <lineage>
        <taxon>Eukaryota</taxon>
        <taxon>Metazoa</taxon>
        <taxon>Ecdysozoa</taxon>
        <taxon>Nematoda</taxon>
        <taxon>Chromadorea</taxon>
        <taxon>Rhabditida</taxon>
        <taxon>Rhabditina</taxon>
        <taxon>Rhabditomorpha</taxon>
        <taxon>Strongyloidea</taxon>
        <taxon>Ancylostomatidae</taxon>
        <taxon>Bunostominae</taxon>
        <taxon>Necator</taxon>
    </lineage>
</organism>
<dbReference type="Pfam" id="PF01757">
    <property type="entry name" value="Acyl_transf_3"/>
    <property type="match status" value="1"/>
</dbReference>
<reference evidence="3 4" key="1">
    <citation type="submission" date="2023-08" db="EMBL/GenBank/DDBJ databases">
        <title>A Necator americanus chromosomal reference genome.</title>
        <authorList>
            <person name="Ilik V."/>
            <person name="Petrzelkova K.J."/>
            <person name="Pardy F."/>
            <person name="Fuh T."/>
            <person name="Niatou-Singa F.S."/>
            <person name="Gouil Q."/>
            <person name="Baker L."/>
            <person name="Ritchie M.E."/>
            <person name="Jex A.R."/>
            <person name="Gazzola D."/>
            <person name="Li H."/>
            <person name="Toshio Fujiwara R."/>
            <person name="Zhan B."/>
            <person name="Aroian R.V."/>
            <person name="Pafco B."/>
            <person name="Schwarz E.M."/>
        </authorList>
    </citation>
    <scope>NUCLEOTIDE SEQUENCE [LARGE SCALE GENOMIC DNA]</scope>
    <source>
        <strain evidence="3 4">Aroian</strain>
        <tissue evidence="3">Whole animal</tissue>
    </source>
</reference>
<feature type="transmembrane region" description="Helical" evidence="1">
    <location>
        <begin position="1175"/>
        <end position="1199"/>
    </location>
</feature>
<evidence type="ECO:0000313" key="4">
    <source>
        <dbReference type="Proteomes" id="UP001303046"/>
    </source>
</evidence>
<feature type="transmembrane region" description="Helical" evidence="1">
    <location>
        <begin position="1205"/>
        <end position="1224"/>
    </location>
</feature>
<evidence type="ECO:0000313" key="3">
    <source>
        <dbReference type="EMBL" id="KAK6736830.1"/>
    </source>
</evidence>
<dbReference type="Proteomes" id="UP001303046">
    <property type="component" value="Unassembled WGS sequence"/>
</dbReference>
<dbReference type="InterPro" id="IPR043502">
    <property type="entry name" value="DNA/RNA_pol_sf"/>
</dbReference>
<sequence length="1565" mass="178629">MEELLAPARPVRRSTGVKLSTYRFFVHTWSLAVELQYYLIAPVLMGIASCCEQNTRRILFFCLAAFSIVFQLLSPPKCSARNVHFNLPKFTQEDSQKWSVFAHNAKAHNLKGQLPEGSMESLATTIRFVTLNCRTLSSELQQAALSRLLRYLCVPFAALQETRMRDRPVISIENYTIYCGDADENKVGGCAIAVRNDYKKLMEEFGSTSSRCAFLRLWDRRGRKLWIVSAHAPTETAEDNSKDAFYDELNALMSKIQSQQVVIVGVDANAKMGLEQQSDVLGKWYCATERTSNNGDRLVDLCEQTGLIIASTFKRNHRRHQLTWRGSTLLTHEEQRKRKMRTLKLQLDYVLARNIPQSDIRKSRASSRSTLTTVQFFSALGYGSTKEKPRPRIDMAGLKDDECRRKFRQRVSIHVGVRTRKKLSDADSFTKCIQDAARETLPVLLPRKKFAFVSAETKSTYNSVCVARSAGDFNQEKRLRRKLRRQLQQDRDNEWTSRAMEFEKAWEDRNTRKAYALLKQYSGKMKRCSPVINTANVVAVGEATLPIWKEHFKTLLNRLAPSAPELEHVHRPTYAVNEEPPTVSEVLVCIQKMKNGKSGGDDGISAEMLKYLPPSGIREMTKIIRSIWIDERIPDSWRYAIIIPLHKKLSVTDPRNYRGISLLRVMYKVLERIILDRLIKHREETTRDEQAGFPAFDSPHRGRLLNALRADGVPGKFVRLLDDVNQGTTAAVRTPAGCTTPFEVVTGVRQGAVAGPFLFNFAIDDIMRRTVDQCPADIVLAPSGCPLTELEYADDVVIFAESSTKLQHVVNLVSKLAAAYGLRLRPDKCKQIWISSRPRMGIRVDGQLIELVDEFCYLRCTLKNNGSYERDVQQRCAKATSAFNSLTKCLWSTPITNEVKLRVYLSAIRPIMMYGSETWAAPSTVMERLDCTERKLLRRLLGYFWPRVCHNEDLYAEIDVVYRRMTRGRYQHLAPPSKAAKVNRLRFFGHILRRPADRLVQRVLRSSSGSSWKKPPGRKRKFWTEVVKEDLRTLGVDRQFRRDVRFRRIWNNDEWIDSVQALAEDREGWAELCSRTAHLGENAGNRIAYGFLLSRTWQFMCGSIAYEYLEGRQTANTYQLLSHQDNDEPHRTTRRVPQKRAPALHDTAFTTAIFFTLLQLVLVSPDFVSDDVARIFSTLLAGITIYVNSNSFCLANPVIVYCGDISYVLYLIHWPVIVAARYYTDTQQLSIGATIVVLLVSFGVSIVVHHSAEKFFIASGVLPALICVAACYIFVFGTETEYLKSPPLESIDPNSSKIKYAIEWNLREDRKVYFQLPCDADKDTQLYTKYKGEPQLRCVAKGNGTANVLLIGNSIAYRAYPLIHDIMKGRFSTLRLFARSSCPALSNWCKEFSSATRSVVQHVKPDILMNIHHSLHPPFVAPITDLKSDLIFNQFQANVDFFSKFSKHIVIDMPYYKYPVLRTAAVLAKRLQQSLPPGDDLVVTWEQYINQTQYHRRRISSIKCKKCIINDVADALFNNGVFYTYDPHTFLARLGDGSHMTPVGLELLRPLYAKILNKLLALLPN</sequence>
<gene>
    <name evidence="3" type="primary">Necator_chrII.g7286</name>
    <name evidence="3" type="ORF">RB195_019493</name>
</gene>
<feature type="transmembrane region" description="Helical" evidence="1">
    <location>
        <begin position="1255"/>
        <end position="1275"/>
    </location>
</feature>
<name>A0ABR1CHA5_NECAM</name>
<evidence type="ECO:0000259" key="2">
    <source>
        <dbReference type="PROSITE" id="PS50878"/>
    </source>
</evidence>
<dbReference type="EMBL" id="JAVFWL010000002">
    <property type="protein sequence ID" value="KAK6736830.1"/>
    <property type="molecule type" value="Genomic_DNA"/>
</dbReference>
<dbReference type="PANTHER" id="PTHR23028">
    <property type="entry name" value="ACETYLTRANSFERASE"/>
    <property type="match status" value="1"/>
</dbReference>
<feature type="transmembrane region" description="Helical" evidence="1">
    <location>
        <begin position="1143"/>
        <end position="1163"/>
    </location>
</feature>
<dbReference type="CDD" id="cd01650">
    <property type="entry name" value="RT_nLTR_like"/>
    <property type="match status" value="1"/>
</dbReference>
<protein>
    <recommendedName>
        <fullName evidence="2">Reverse transcriptase domain-containing protein</fullName>
    </recommendedName>
</protein>
<proteinExistence type="predicted"/>